<protein>
    <submittedName>
        <fullName evidence="2">Stem cell self-renewal protein Piwi</fullName>
    </submittedName>
</protein>
<feature type="domain" description="Piwi" evidence="1">
    <location>
        <begin position="2"/>
        <end position="329"/>
    </location>
</feature>
<dbReference type="GO" id="GO:0003676">
    <property type="term" value="F:nucleic acid binding"/>
    <property type="evidence" value="ECO:0007669"/>
    <property type="project" value="InterPro"/>
</dbReference>
<evidence type="ECO:0000313" key="2">
    <source>
        <dbReference type="EMBL" id="KAF2658674.1"/>
    </source>
</evidence>
<dbReference type="InterPro" id="IPR012337">
    <property type="entry name" value="RNaseH-like_sf"/>
</dbReference>
<dbReference type="SUPFAM" id="SSF53098">
    <property type="entry name" value="Ribonuclease H-like"/>
    <property type="match status" value="1"/>
</dbReference>
<dbReference type="EMBL" id="MU004313">
    <property type="protein sequence ID" value="KAF2658674.1"/>
    <property type="molecule type" value="Genomic_DNA"/>
</dbReference>
<evidence type="ECO:0000259" key="1">
    <source>
        <dbReference type="PROSITE" id="PS50822"/>
    </source>
</evidence>
<gene>
    <name evidence="2" type="ORF">K491DRAFT_558074</name>
</gene>
<dbReference type="OrthoDB" id="10252740at2759"/>
<dbReference type="InterPro" id="IPR003165">
    <property type="entry name" value="Piwi"/>
</dbReference>
<dbReference type="Gene3D" id="3.40.50.2300">
    <property type="match status" value="1"/>
</dbReference>
<dbReference type="SMART" id="SM00950">
    <property type="entry name" value="Piwi"/>
    <property type="match status" value="1"/>
</dbReference>
<dbReference type="PROSITE" id="PS50822">
    <property type="entry name" value="PIWI"/>
    <property type="match status" value="1"/>
</dbReference>
<feature type="non-terminal residue" evidence="2">
    <location>
        <position position="329"/>
    </location>
</feature>
<keyword evidence="3" id="KW-1185">Reference proteome</keyword>
<organism evidence="2 3">
    <name type="scientific">Lophiostoma macrostomum CBS 122681</name>
    <dbReference type="NCBI Taxonomy" id="1314788"/>
    <lineage>
        <taxon>Eukaryota</taxon>
        <taxon>Fungi</taxon>
        <taxon>Dikarya</taxon>
        <taxon>Ascomycota</taxon>
        <taxon>Pezizomycotina</taxon>
        <taxon>Dothideomycetes</taxon>
        <taxon>Pleosporomycetidae</taxon>
        <taxon>Pleosporales</taxon>
        <taxon>Lophiostomataceae</taxon>
        <taxon>Lophiostoma</taxon>
    </lineage>
</organism>
<dbReference type="Pfam" id="PF02171">
    <property type="entry name" value="Piwi"/>
    <property type="match status" value="1"/>
</dbReference>
<evidence type="ECO:0000313" key="3">
    <source>
        <dbReference type="Proteomes" id="UP000799324"/>
    </source>
</evidence>
<reference evidence="2" key="1">
    <citation type="journal article" date="2020" name="Stud. Mycol.">
        <title>101 Dothideomycetes genomes: a test case for predicting lifestyles and emergence of pathogens.</title>
        <authorList>
            <person name="Haridas S."/>
            <person name="Albert R."/>
            <person name="Binder M."/>
            <person name="Bloem J."/>
            <person name="Labutti K."/>
            <person name="Salamov A."/>
            <person name="Andreopoulos B."/>
            <person name="Baker S."/>
            <person name="Barry K."/>
            <person name="Bills G."/>
            <person name="Bluhm B."/>
            <person name="Cannon C."/>
            <person name="Castanera R."/>
            <person name="Culley D."/>
            <person name="Daum C."/>
            <person name="Ezra D."/>
            <person name="Gonzalez J."/>
            <person name="Henrissat B."/>
            <person name="Kuo A."/>
            <person name="Liang C."/>
            <person name="Lipzen A."/>
            <person name="Lutzoni F."/>
            <person name="Magnuson J."/>
            <person name="Mondo S."/>
            <person name="Nolan M."/>
            <person name="Ohm R."/>
            <person name="Pangilinan J."/>
            <person name="Park H.-J."/>
            <person name="Ramirez L."/>
            <person name="Alfaro M."/>
            <person name="Sun H."/>
            <person name="Tritt A."/>
            <person name="Yoshinaga Y."/>
            <person name="Zwiers L.-H."/>
            <person name="Turgeon B."/>
            <person name="Goodwin S."/>
            <person name="Spatafora J."/>
            <person name="Crous P."/>
            <person name="Grigoriev I."/>
        </authorList>
    </citation>
    <scope>NUCLEOTIDE SEQUENCE</scope>
    <source>
        <strain evidence="2">CBS 122681</strain>
    </source>
</reference>
<feature type="non-terminal residue" evidence="2">
    <location>
        <position position="1"/>
    </location>
</feature>
<name>A0A6A6TJ97_9PLEO</name>
<dbReference type="Gene3D" id="3.30.420.10">
    <property type="entry name" value="Ribonuclease H-like superfamily/Ribonuclease H"/>
    <property type="match status" value="1"/>
</dbReference>
<dbReference type="InterPro" id="IPR036397">
    <property type="entry name" value="RNaseH_sf"/>
</dbReference>
<sequence>DCTLVLLDEKDFDKYSTVKRIADLEYGQHSLCAEAGKIFKSGGKRLQHLSNLALKVNMKVGGDNHQLDPKQLESLLEVPTMILGADVTHPGVGSKWGCPSIACVVGSVDQQFMNYPGSMRLQAGKQEYIEDMRSMVRERLEAWGKNSTTDKKLPTSIIFYRDGVSESQFENCAEREITQIKEAYEELDGDPTELELTFIVVGKRHHTRFYPTEESQSYWVKEVKRNSKGKVISDDWIVDGNLKPGLLVENVVTSPKPYNFFLQSHCAIKGTARSAHYHVLRDGTGKAKEILPKLTLMLCCAFGRATKAVSYAAPAYIADRLCERGRVYL</sequence>
<dbReference type="PANTHER" id="PTHR22891">
    <property type="entry name" value="EUKARYOTIC TRANSLATION INITIATION FACTOR 2C"/>
    <property type="match status" value="1"/>
</dbReference>
<accession>A0A6A6TJ97</accession>
<dbReference type="AlphaFoldDB" id="A0A6A6TJ97"/>
<dbReference type="Proteomes" id="UP000799324">
    <property type="component" value="Unassembled WGS sequence"/>
</dbReference>
<proteinExistence type="predicted"/>